<organism evidence="3 4">
    <name type="scientific">Trichoglossum hirsutum</name>
    <dbReference type="NCBI Taxonomy" id="265104"/>
    <lineage>
        <taxon>Eukaryota</taxon>
        <taxon>Fungi</taxon>
        <taxon>Dikarya</taxon>
        <taxon>Ascomycota</taxon>
        <taxon>Pezizomycotina</taxon>
        <taxon>Geoglossomycetes</taxon>
        <taxon>Geoglossales</taxon>
        <taxon>Geoglossaceae</taxon>
        <taxon>Trichoglossum</taxon>
    </lineage>
</organism>
<name>A0A9P8IG47_9PEZI</name>
<dbReference type="Proteomes" id="UP000750711">
    <property type="component" value="Unassembled WGS sequence"/>
</dbReference>
<accession>A0A9P8IG47</accession>
<dbReference type="SUPFAM" id="SSF81383">
    <property type="entry name" value="F-box domain"/>
    <property type="match status" value="1"/>
</dbReference>
<reference evidence="3" key="1">
    <citation type="submission" date="2021-03" db="EMBL/GenBank/DDBJ databases">
        <title>Comparative genomics and phylogenomic investigation of the class Geoglossomycetes provide insights into ecological specialization and systematics.</title>
        <authorList>
            <person name="Melie T."/>
            <person name="Pirro S."/>
            <person name="Miller A.N."/>
            <person name="Quandt A."/>
        </authorList>
    </citation>
    <scope>NUCLEOTIDE SEQUENCE</scope>
    <source>
        <strain evidence="3">CAQ_001_2017</strain>
    </source>
</reference>
<evidence type="ECO:0000256" key="1">
    <source>
        <dbReference type="SAM" id="Coils"/>
    </source>
</evidence>
<feature type="domain" description="F-box" evidence="2">
    <location>
        <begin position="42"/>
        <end position="89"/>
    </location>
</feature>
<protein>
    <recommendedName>
        <fullName evidence="2">F-box domain-containing protein</fullName>
    </recommendedName>
</protein>
<dbReference type="InterPro" id="IPR036047">
    <property type="entry name" value="F-box-like_dom_sf"/>
</dbReference>
<sequence>MASPSPRARPSDIDYFHVPYPPSPLDLLPGTSPTGAARNGAVDPFDRLPQEVCDQILSLLPVSALDAARYVSRTWYRRIMTNGWVLRQILEPDEEHVQSHDSQCAEALRCLARELDSRSRLTGSGSCDEAWRIRYRRCDVVFTIPGHREHVKKNGRGGALDAQSGARGITFARVSSSGSLMALVYAQALGGQDDHRSSHSVLIYHIDSAGKPELVAPIACPQDDGVPVDVDVSEDHCAGSWLAGVTFSGQKTKRLFSCLQPGQFRSVRTTALNERSTDLPVVPTSLRDVQRFCSDCCDYHKVSFSKDFNAGAILTTLDTVDAAHAQDDWVYIGRCDCSGAWLMLENLPILVGKTQRPYYLARHEQTGDLFVVRLERCLSGEEGTQVDAESETDEGFQYLGDVVPLVLLVRPHQHTSYANISVSPQVMFGTSPLQQLLRIAVLWHEADYPATEKVALYTYDVVSMRRAAPGEDGNGIGTVDDPRLPERYRRPSGWMIGTDGRWLSRPAPPQAEPFGYPSTECLLTGSGAQQTMKLKGRVSGKRVCGFERGMGGLHSSLLSPSDMGATCSSLGSIKLLGDGRKKCMIWGPEACSNTDSVRLVVLEFGKSWHNNEFWELSISENELSSNGANKSGCVGRRVDRSCACPYHDYGYRVTFPDPKAFSLPLAAENAALNISLLWPLNSATTFLSNRFGLSPAGQITGFRRYADVLVARKKDLEDRQRLRREGRELEKALAVIMRAEEQNRAQGVQATPPNASRTSGWFRWKGLRMN</sequence>
<gene>
    <name evidence="3" type="ORF">GP486_007230</name>
</gene>
<evidence type="ECO:0000313" key="4">
    <source>
        <dbReference type="Proteomes" id="UP000750711"/>
    </source>
</evidence>
<dbReference type="AlphaFoldDB" id="A0A9P8IG47"/>
<dbReference type="PROSITE" id="PS50181">
    <property type="entry name" value="FBOX"/>
    <property type="match status" value="1"/>
</dbReference>
<dbReference type="Pfam" id="PF12937">
    <property type="entry name" value="F-box-like"/>
    <property type="match status" value="1"/>
</dbReference>
<dbReference type="InterPro" id="IPR001810">
    <property type="entry name" value="F-box_dom"/>
</dbReference>
<dbReference type="EMBL" id="JAGHQM010001935">
    <property type="protein sequence ID" value="KAH0551553.1"/>
    <property type="molecule type" value="Genomic_DNA"/>
</dbReference>
<feature type="coiled-coil region" evidence="1">
    <location>
        <begin position="712"/>
        <end position="742"/>
    </location>
</feature>
<dbReference type="Gene3D" id="1.20.1280.50">
    <property type="match status" value="1"/>
</dbReference>
<comment type="caution">
    <text evidence="3">The sequence shown here is derived from an EMBL/GenBank/DDBJ whole genome shotgun (WGS) entry which is preliminary data.</text>
</comment>
<keyword evidence="1" id="KW-0175">Coiled coil</keyword>
<evidence type="ECO:0000313" key="3">
    <source>
        <dbReference type="EMBL" id="KAH0551553.1"/>
    </source>
</evidence>
<proteinExistence type="predicted"/>
<evidence type="ECO:0000259" key="2">
    <source>
        <dbReference type="PROSITE" id="PS50181"/>
    </source>
</evidence>
<keyword evidence="4" id="KW-1185">Reference proteome</keyword>